<evidence type="ECO:0000313" key="3">
    <source>
        <dbReference type="Proteomes" id="UP000422108"/>
    </source>
</evidence>
<evidence type="ECO:0000313" key="2">
    <source>
        <dbReference type="EMBL" id="BBO88124.1"/>
    </source>
</evidence>
<dbReference type="NCBIfam" id="NF037995">
    <property type="entry name" value="TRAP_S1"/>
    <property type="match status" value="1"/>
</dbReference>
<evidence type="ECO:0008006" key="4">
    <source>
        <dbReference type="Google" id="ProtNLM"/>
    </source>
</evidence>
<evidence type="ECO:0000256" key="1">
    <source>
        <dbReference type="ARBA" id="ARBA00022729"/>
    </source>
</evidence>
<reference evidence="2 3" key="1">
    <citation type="submission" date="2019-11" db="EMBL/GenBank/DDBJ databases">
        <title>Comparative genomics of hydrocarbon-degrading Desulfosarcina strains.</title>
        <authorList>
            <person name="Watanabe M."/>
            <person name="Kojima H."/>
            <person name="Fukui M."/>
        </authorList>
    </citation>
    <scope>NUCLEOTIDE SEQUENCE [LARGE SCALE GENOMIC DNA]</scope>
    <source>
        <strain evidence="3">oXyS1</strain>
    </source>
</reference>
<organism evidence="2 3">
    <name type="scientific">Desulfosarcina ovata subsp. ovata</name>
    <dbReference type="NCBI Taxonomy" id="2752305"/>
    <lineage>
        <taxon>Bacteria</taxon>
        <taxon>Pseudomonadati</taxon>
        <taxon>Thermodesulfobacteriota</taxon>
        <taxon>Desulfobacteria</taxon>
        <taxon>Desulfobacterales</taxon>
        <taxon>Desulfosarcinaceae</taxon>
        <taxon>Desulfosarcina</taxon>
    </lineage>
</organism>
<dbReference type="Proteomes" id="UP000422108">
    <property type="component" value="Chromosome"/>
</dbReference>
<accession>A0A5K8A6X8</accession>
<dbReference type="InterPro" id="IPR018389">
    <property type="entry name" value="DctP_fam"/>
</dbReference>
<protein>
    <recommendedName>
        <fullName evidence="4">C4-dicarboxylate ABC transporter</fullName>
    </recommendedName>
</protein>
<dbReference type="EMBL" id="AP021879">
    <property type="protein sequence ID" value="BBO88124.1"/>
    <property type="molecule type" value="Genomic_DNA"/>
</dbReference>
<keyword evidence="1" id="KW-0732">Signal</keyword>
<gene>
    <name evidence="2" type="ORF">DSCOOX_13040</name>
</gene>
<dbReference type="AlphaFoldDB" id="A0A5K8A6X8"/>
<sequence>MKNRVFIRSTYRFLIITLGLGILLFISGSIQAEATQKIKLSLSSNLSPASCLELAADKFKDIVEKKSNGNITIIRYPSGELYDSKSEIEAIVNGSVDMALLHVAYVGARSPALEFISSFGAQGCWDDYEHFYRFLDMPEVCKIAANEFKNQLNAKLLAPVSYGTSVVGTNKKTIHTVADYKNLKMRTGGSAQAAMYKALGAIPVELSIKEVFMALQRGTIDGVCTGPSRFYFSKMYEAAPYIIQDYTSPFLQFWFAMNMNKWQKLSLENQNILKDSAQEIALWTRNYVTKETEQIFQKFKNGLIKEMNFLSNDERARLKKLVYPAMHEFTVRRCGKNMGEKLWGYMIQARNK</sequence>
<proteinExistence type="predicted"/>
<dbReference type="PANTHER" id="PTHR33376">
    <property type="match status" value="1"/>
</dbReference>
<dbReference type="CDD" id="cd13603">
    <property type="entry name" value="PBP2_TRAP_Siap_TeaA_like"/>
    <property type="match status" value="1"/>
</dbReference>
<dbReference type="RefSeq" id="WP_155309483.1">
    <property type="nucleotide sequence ID" value="NZ_AP021879.1"/>
</dbReference>
<dbReference type="Gene3D" id="3.40.190.170">
    <property type="entry name" value="Bacterial extracellular solute-binding protein, family 7"/>
    <property type="match status" value="1"/>
</dbReference>
<dbReference type="GO" id="GO:0055085">
    <property type="term" value="P:transmembrane transport"/>
    <property type="evidence" value="ECO:0007669"/>
    <property type="project" value="InterPro"/>
</dbReference>
<keyword evidence="3" id="KW-1185">Reference proteome</keyword>
<dbReference type="Pfam" id="PF03480">
    <property type="entry name" value="DctP"/>
    <property type="match status" value="1"/>
</dbReference>
<name>A0A5K8A6X8_9BACT</name>
<dbReference type="PANTHER" id="PTHR33376:SF15">
    <property type="entry name" value="BLL6794 PROTEIN"/>
    <property type="match status" value="1"/>
</dbReference>
<dbReference type="InterPro" id="IPR038404">
    <property type="entry name" value="TRAP_DctP_sf"/>
</dbReference>